<protein>
    <recommendedName>
        <fullName evidence="4">Terminase small subunit</fullName>
    </recommendedName>
</protein>
<dbReference type="RefSeq" id="WP_195520550.1">
    <property type="nucleotide sequence ID" value="NZ_JADNPG010000003.1"/>
</dbReference>
<proteinExistence type="predicted"/>
<evidence type="ECO:0000313" key="2">
    <source>
        <dbReference type="EMBL" id="MDB1838191.1"/>
    </source>
</evidence>
<comment type="caution">
    <text evidence="2">The sequence shown here is derived from an EMBL/GenBank/DDBJ whole genome shotgun (WGS) entry which is preliminary data.</text>
</comment>
<evidence type="ECO:0000256" key="1">
    <source>
        <dbReference type="SAM" id="MobiDB-lite"/>
    </source>
</evidence>
<organism evidence="2 3">
    <name type="scientific">Collinsella aerofaciens</name>
    <dbReference type="NCBI Taxonomy" id="74426"/>
    <lineage>
        <taxon>Bacteria</taxon>
        <taxon>Bacillati</taxon>
        <taxon>Actinomycetota</taxon>
        <taxon>Coriobacteriia</taxon>
        <taxon>Coriobacteriales</taxon>
        <taxon>Coriobacteriaceae</taxon>
        <taxon>Collinsella</taxon>
    </lineage>
</organism>
<dbReference type="EMBL" id="JAQLEC010000002">
    <property type="protein sequence ID" value="MDB1838191.1"/>
    <property type="molecule type" value="Genomic_DNA"/>
</dbReference>
<evidence type="ECO:0000313" key="3">
    <source>
        <dbReference type="Proteomes" id="UP001212741"/>
    </source>
</evidence>
<dbReference type="Proteomes" id="UP001212741">
    <property type="component" value="Unassembled WGS sequence"/>
</dbReference>
<evidence type="ECO:0008006" key="4">
    <source>
        <dbReference type="Google" id="ProtNLM"/>
    </source>
</evidence>
<accession>A0AAW6AI39</accession>
<reference evidence="2" key="1">
    <citation type="submission" date="2023-01" db="EMBL/GenBank/DDBJ databases">
        <title>Human gut microbiome strain richness.</title>
        <authorList>
            <person name="Chen-Liaw A."/>
        </authorList>
    </citation>
    <scope>NUCLEOTIDE SEQUENCE</scope>
    <source>
        <strain evidence="2">D54st1_D6_D54t1_190329</strain>
    </source>
</reference>
<feature type="region of interest" description="Disordered" evidence="1">
    <location>
        <begin position="71"/>
        <end position="113"/>
    </location>
</feature>
<gene>
    <name evidence="2" type="ORF">PMW86_01080</name>
</gene>
<dbReference type="AlphaFoldDB" id="A0AAW6AI39"/>
<sequence>MITLMEMLKDEKVDPAAGRPLDITRIYMANVMSIGEAVLLAKKQKLAEARARRKQKADLYEDIAELARGKEPRQRYAKGVPTPAPQLGQQAMGFPPLDGGNGAGGEAPGAKNT</sequence>
<name>A0AAW6AI39_9ACTN</name>